<dbReference type="InParanoid" id="A0A2H3D2M5"/>
<dbReference type="Gene3D" id="3.30.200.20">
    <property type="entry name" value="Phosphorylase Kinase, domain 1"/>
    <property type="match status" value="1"/>
</dbReference>
<evidence type="ECO:0008006" key="4">
    <source>
        <dbReference type="Google" id="ProtNLM"/>
    </source>
</evidence>
<dbReference type="CDD" id="cd21037">
    <property type="entry name" value="MLKL_NTD"/>
    <property type="match status" value="1"/>
</dbReference>
<evidence type="ECO:0000313" key="3">
    <source>
        <dbReference type="Proteomes" id="UP000217790"/>
    </source>
</evidence>
<dbReference type="AlphaFoldDB" id="A0A2H3D2M5"/>
<sequence>MSRSPLPSSSRSSVPIMPSTATCTGPTAATHTAPKVPRFLNWVKEDSVDVSVSAVDIGKLIADAASSSPYVGMAAGILANILKLISKDKDNRELELRIVQRCARIISALSTHLDAQNVTQLTCFKDFEGTRFFRFKRLISADNYAVQLQYLQTRVGDALDIFQVIKPSTIQLEREIVVASGTRVYSARLHGDLVIVKTFERKKDKENFDAVVKSYRDMRHPNILQLSGRSPIDEPNPFIVADLAAALDYLCDHNISIPPISSESYFIFMDGDKAVLSFNMYEILDSEPPSTITSSNKGLGILGELCSQTFNSANEILYRDYSALDNNIMEPEPSGMTVGTQFVHTDGDQTHTNLRNSGKMPDARPERPRREVKWRTLLLSDGIITLKQLRQQYRNALISSTPLNYATRSTSDHRVLHRCRGYQREEVTFTASVVNCKVITSMTPFLHELCSICGEYVEEGLFDCICGQADNGVTPTFRCTKCSVWGHGDCKRMDDLCSRCVSNNVNGPHEAMPLVYVPGDYSKTKMDQINKLEKPEKQLAAWYKSGVASMTRDHAVVWFP</sequence>
<keyword evidence="3" id="KW-1185">Reference proteome</keyword>
<feature type="region of interest" description="Disordered" evidence="1">
    <location>
        <begin position="1"/>
        <end position="29"/>
    </location>
</feature>
<evidence type="ECO:0000256" key="1">
    <source>
        <dbReference type="SAM" id="MobiDB-lite"/>
    </source>
</evidence>
<protein>
    <recommendedName>
        <fullName evidence="4">Protein kinase domain-containing protein</fullName>
    </recommendedName>
</protein>
<evidence type="ECO:0000313" key="2">
    <source>
        <dbReference type="EMBL" id="PBK83267.1"/>
    </source>
</evidence>
<feature type="compositionally biased region" description="Polar residues" evidence="1">
    <location>
        <begin position="20"/>
        <end position="29"/>
    </location>
</feature>
<dbReference type="OrthoDB" id="3026831at2759"/>
<feature type="compositionally biased region" description="Low complexity" evidence="1">
    <location>
        <begin position="1"/>
        <end position="19"/>
    </location>
</feature>
<dbReference type="SUPFAM" id="SSF56112">
    <property type="entry name" value="Protein kinase-like (PK-like)"/>
    <property type="match status" value="1"/>
</dbReference>
<dbReference type="Proteomes" id="UP000217790">
    <property type="component" value="Unassembled WGS sequence"/>
</dbReference>
<proteinExistence type="predicted"/>
<accession>A0A2H3D2M5</accession>
<dbReference type="InterPro" id="IPR059179">
    <property type="entry name" value="MLKL-like_MCAfunc"/>
</dbReference>
<dbReference type="EMBL" id="KZ293708">
    <property type="protein sequence ID" value="PBK83267.1"/>
    <property type="molecule type" value="Genomic_DNA"/>
</dbReference>
<reference evidence="3" key="1">
    <citation type="journal article" date="2017" name="Nat. Ecol. Evol.">
        <title>Genome expansion and lineage-specific genetic innovations in the forest pathogenic fungi Armillaria.</title>
        <authorList>
            <person name="Sipos G."/>
            <person name="Prasanna A.N."/>
            <person name="Walter M.C."/>
            <person name="O'Connor E."/>
            <person name="Balint B."/>
            <person name="Krizsan K."/>
            <person name="Kiss B."/>
            <person name="Hess J."/>
            <person name="Varga T."/>
            <person name="Slot J."/>
            <person name="Riley R."/>
            <person name="Boka B."/>
            <person name="Rigling D."/>
            <person name="Barry K."/>
            <person name="Lee J."/>
            <person name="Mihaltcheva S."/>
            <person name="LaButti K."/>
            <person name="Lipzen A."/>
            <person name="Waldron R."/>
            <person name="Moloney N.M."/>
            <person name="Sperisen C."/>
            <person name="Kredics L."/>
            <person name="Vagvoelgyi C."/>
            <person name="Patrignani A."/>
            <person name="Fitzpatrick D."/>
            <person name="Nagy I."/>
            <person name="Doyle S."/>
            <person name="Anderson J.B."/>
            <person name="Grigoriev I.V."/>
            <person name="Gueldener U."/>
            <person name="Muensterkoetter M."/>
            <person name="Nagy L.G."/>
        </authorList>
    </citation>
    <scope>NUCLEOTIDE SEQUENCE [LARGE SCALE GENOMIC DNA]</scope>
    <source>
        <strain evidence="3">Ar21-2</strain>
    </source>
</reference>
<name>A0A2H3D2M5_ARMGA</name>
<dbReference type="InterPro" id="IPR011009">
    <property type="entry name" value="Kinase-like_dom_sf"/>
</dbReference>
<organism evidence="2 3">
    <name type="scientific">Armillaria gallica</name>
    <name type="common">Bulbous honey fungus</name>
    <name type="synonym">Armillaria bulbosa</name>
    <dbReference type="NCBI Taxonomy" id="47427"/>
    <lineage>
        <taxon>Eukaryota</taxon>
        <taxon>Fungi</taxon>
        <taxon>Dikarya</taxon>
        <taxon>Basidiomycota</taxon>
        <taxon>Agaricomycotina</taxon>
        <taxon>Agaricomycetes</taxon>
        <taxon>Agaricomycetidae</taxon>
        <taxon>Agaricales</taxon>
        <taxon>Marasmiineae</taxon>
        <taxon>Physalacriaceae</taxon>
        <taxon>Armillaria</taxon>
    </lineage>
</organism>
<feature type="region of interest" description="Disordered" evidence="1">
    <location>
        <begin position="347"/>
        <end position="367"/>
    </location>
</feature>
<gene>
    <name evidence="2" type="ORF">ARMGADRAFT_1038057</name>
</gene>